<dbReference type="EMBL" id="BARV01028257">
    <property type="protein sequence ID" value="GAI45737.1"/>
    <property type="molecule type" value="Genomic_DNA"/>
</dbReference>
<accession>X1NNX9</accession>
<proteinExistence type="predicted"/>
<dbReference type="Gene3D" id="1.20.1640.10">
    <property type="entry name" value="Multidrug efflux transporter AcrB transmembrane domain"/>
    <property type="match status" value="1"/>
</dbReference>
<sequence length="53" mass="5808">MNFSKFFITRPIFAAVLSLVLLIAGSISLFQLPISEYPEVVPPTVVVRANFPG</sequence>
<reference evidence="2" key="1">
    <citation type="journal article" date="2014" name="Front. Microbiol.">
        <title>High frequency of phylogenetically diverse reductive dehalogenase-homologous genes in deep subseafloor sedimentary metagenomes.</title>
        <authorList>
            <person name="Kawai M."/>
            <person name="Futagami T."/>
            <person name="Toyoda A."/>
            <person name="Takaki Y."/>
            <person name="Nishi S."/>
            <person name="Hori S."/>
            <person name="Arai W."/>
            <person name="Tsubouchi T."/>
            <person name="Morono Y."/>
            <person name="Uchiyama I."/>
            <person name="Ito T."/>
            <person name="Fujiyama A."/>
            <person name="Inagaki F."/>
            <person name="Takami H."/>
        </authorList>
    </citation>
    <scope>NUCLEOTIDE SEQUENCE</scope>
    <source>
        <strain evidence="2">Expedition CK06-06</strain>
    </source>
</reference>
<protein>
    <recommendedName>
        <fullName evidence="3">Acriflavin resistance protein</fullName>
    </recommendedName>
</protein>
<dbReference type="PRINTS" id="PR00702">
    <property type="entry name" value="ACRIFLAVINRP"/>
</dbReference>
<feature type="transmembrane region" description="Helical" evidence="1">
    <location>
        <begin position="12"/>
        <end position="34"/>
    </location>
</feature>
<dbReference type="PANTHER" id="PTHR32063:SF11">
    <property type="entry name" value="CATION OR DRUG EFFLUX SYSTEM PROTEIN"/>
    <property type="match status" value="1"/>
</dbReference>
<keyword evidence="1" id="KW-0812">Transmembrane</keyword>
<keyword evidence="1" id="KW-0472">Membrane</keyword>
<evidence type="ECO:0000313" key="2">
    <source>
        <dbReference type="EMBL" id="GAI45737.1"/>
    </source>
</evidence>
<organism evidence="2">
    <name type="scientific">marine sediment metagenome</name>
    <dbReference type="NCBI Taxonomy" id="412755"/>
    <lineage>
        <taxon>unclassified sequences</taxon>
        <taxon>metagenomes</taxon>
        <taxon>ecological metagenomes</taxon>
    </lineage>
</organism>
<name>X1NNX9_9ZZZZ</name>
<dbReference type="GO" id="GO:0042910">
    <property type="term" value="F:xenobiotic transmembrane transporter activity"/>
    <property type="evidence" value="ECO:0007669"/>
    <property type="project" value="TreeGrafter"/>
</dbReference>
<dbReference type="PANTHER" id="PTHR32063">
    <property type="match status" value="1"/>
</dbReference>
<dbReference type="Pfam" id="PF00873">
    <property type="entry name" value="ACR_tran"/>
    <property type="match status" value="1"/>
</dbReference>
<dbReference type="AlphaFoldDB" id="X1NNX9"/>
<dbReference type="InterPro" id="IPR001036">
    <property type="entry name" value="Acrflvin-R"/>
</dbReference>
<comment type="caution">
    <text evidence="2">The sequence shown here is derived from an EMBL/GenBank/DDBJ whole genome shotgun (WGS) entry which is preliminary data.</text>
</comment>
<keyword evidence="1" id="KW-1133">Transmembrane helix</keyword>
<evidence type="ECO:0008006" key="3">
    <source>
        <dbReference type="Google" id="ProtNLM"/>
    </source>
</evidence>
<gene>
    <name evidence="2" type="ORF">S06H3_45289</name>
</gene>
<dbReference type="GO" id="GO:0005886">
    <property type="term" value="C:plasma membrane"/>
    <property type="evidence" value="ECO:0007669"/>
    <property type="project" value="TreeGrafter"/>
</dbReference>
<evidence type="ECO:0000256" key="1">
    <source>
        <dbReference type="SAM" id="Phobius"/>
    </source>
</evidence>
<feature type="non-terminal residue" evidence="2">
    <location>
        <position position="53"/>
    </location>
</feature>
<dbReference type="Gene3D" id="3.30.70.1430">
    <property type="entry name" value="Multidrug efflux transporter AcrB pore domain"/>
    <property type="match status" value="1"/>
</dbReference>